<proteinExistence type="predicted"/>
<evidence type="ECO:0008006" key="3">
    <source>
        <dbReference type="Google" id="ProtNLM"/>
    </source>
</evidence>
<feature type="transmembrane region" description="Helical" evidence="1">
    <location>
        <begin position="85"/>
        <end position="103"/>
    </location>
</feature>
<dbReference type="AlphaFoldDB" id="A0AB39MBE1"/>
<keyword evidence="1" id="KW-0472">Membrane</keyword>
<dbReference type="RefSeq" id="WP_369189379.1">
    <property type="nucleotide sequence ID" value="NZ_CP163431.1"/>
</dbReference>
<feature type="transmembrane region" description="Helical" evidence="1">
    <location>
        <begin position="293"/>
        <end position="311"/>
    </location>
</feature>
<accession>A0AB39MBE1</accession>
<keyword evidence="1" id="KW-0812">Transmembrane</keyword>
<feature type="transmembrane region" description="Helical" evidence="1">
    <location>
        <begin position="170"/>
        <end position="192"/>
    </location>
</feature>
<reference evidence="2" key="1">
    <citation type="submission" date="2024-07" db="EMBL/GenBank/DDBJ databases">
        <authorList>
            <person name="Yu S.T."/>
        </authorList>
    </citation>
    <scope>NUCLEOTIDE SEQUENCE</scope>
    <source>
        <strain evidence="2">R08</strain>
    </source>
</reference>
<sequence>MTALAADSAVRPRPARAWRAVLRLQRGALIGWGVYVAVVSGLLLWAYGPGGSAAQADWRRKCTAHGCDWSGAISLYHAARAVAEFAIGWAPYLAAIFAGAVLARELERGTTRLAWTQGVSPTRWLATTLAVPAALVVAGSTLMVLLHRLLFDAHLVPVSWHWWNDETFTANGTLAIVYPLLGLAVGTLAGLLMRRAPSAIGLSIAAMGLTRTALTYARPHLWPWVTRTSPLNTGYDAPRNVLVGDRGAVTSGGGHVPDLCFEQAKCLKTADVTGYYVQYHPASHFWPLQLVETGIALALTALVLGAAFTLLRRRTA</sequence>
<gene>
    <name evidence="2" type="ORF">AB5J58_26655</name>
</gene>
<dbReference type="EMBL" id="CP163431">
    <property type="protein sequence ID" value="XDQ03510.1"/>
    <property type="molecule type" value="Genomic_DNA"/>
</dbReference>
<organism evidence="2">
    <name type="scientific">Streptomyces sp. R08</name>
    <dbReference type="NCBI Taxonomy" id="3238624"/>
    <lineage>
        <taxon>Bacteria</taxon>
        <taxon>Bacillati</taxon>
        <taxon>Actinomycetota</taxon>
        <taxon>Actinomycetes</taxon>
        <taxon>Kitasatosporales</taxon>
        <taxon>Streptomycetaceae</taxon>
        <taxon>Streptomyces</taxon>
    </lineage>
</organism>
<feature type="transmembrane region" description="Helical" evidence="1">
    <location>
        <begin position="29"/>
        <end position="48"/>
    </location>
</feature>
<evidence type="ECO:0000256" key="1">
    <source>
        <dbReference type="SAM" id="Phobius"/>
    </source>
</evidence>
<evidence type="ECO:0000313" key="2">
    <source>
        <dbReference type="EMBL" id="XDQ03510.1"/>
    </source>
</evidence>
<feature type="transmembrane region" description="Helical" evidence="1">
    <location>
        <begin position="199"/>
        <end position="217"/>
    </location>
</feature>
<feature type="transmembrane region" description="Helical" evidence="1">
    <location>
        <begin position="124"/>
        <end position="150"/>
    </location>
</feature>
<name>A0AB39MBE1_9ACTN</name>
<protein>
    <recommendedName>
        <fullName evidence="3">ABC transporter</fullName>
    </recommendedName>
</protein>
<keyword evidence="1" id="KW-1133">Transmembrane helix</keyword>